<keyword evidence="8" id="KW-1185">Reference proteome</keyword>
<evidence type="ECO:0000256" key="5">
    <source>
        <dbReference type="SAM" id="Phobius"/>
    </source>
</evidence>
<feature type="transmembrane region" description="Helical" evidence="5">
    <location>
        <begin position="40"/>
        <end position="66"/>
    </location>
</feature>
<reference evidence="7 8" key="1">
    <citation type="submission" date="2020-12" db="EMBL/GenBank/DDBJ databases">
        <title>Whole genome sequences of gut porcine anaerobes.</title>
        <authorList>
            <person name="Kubasova T."/>
            <person name="Jahodarova E."/>
            <person name="Rychlik I."/>
        </authorList>
    </citation>
    <scope>NUCLEOTIDE SEQUENCE [LARGE SCALE GENOMIC DNA]</scope>
    <source>
        <strain evidence="7 8">An867</strain>
    </source>
</reference>
<dbReference type="Pfam" id="PF01699">
    <property type="entry name" value="Na_Ca_ex"/>
    <property type="match status" value="2"/>
</dbReference>
<organism evidence="7 8">
    <name type="scientific">Anaeromassilibacillus senegalensis</name>
    <dbReference type="NCBI Taxonomy" id="1673717"/>
    <lineage>
        <taxon>Bacteria</taxon>
        <taxon>Bacillati</taxon>
        <taxon>Bacillota</taxon>
        <taxon>Clostridia</taxon>
        <taxon>Eubacteriales</taxon>
        <taxon>Acutalibacteraceae</taxon>
        <taxon>Anaeromassilibacillus</taxon>
    </lineage>
</organism>
<sequence>MSTPIVLLLYFVTAAILVFFSVKCANYVDLLDKKTDISGAFIGGMILAAVTSLPELVTSISAIYVVHNAELIVGNVLGSNLFNLCIFGALTTVAVRNFSKASIGQSHLKMALCTIIAFIMTGVTLFTGFGRIPFVNINLASLVILVVYVVSIRFLSGDDGESEGEDDSPLTVRQIAVRFVLMASGLVAASVAVTYLTDQLSIRLNLSASLAGALFLGVATSLPELSSSIQLVRLKNFNAMLGNVLGSNMFNFTILSVADIIAGNTAVYVNSYQTSCMLICAMISTLLTMVALLAKRRMQTSAKGAALLWYAVPAVLTLVSYGTFLVLSVQ</sequence>
<comment type="subcellular location">
    <subcellularLocation>
        <location evidence="1">Membrane</location>
        <topology evidence="1">Multi-pass membrane protein</topology>
    </subcellularLocation>
</comment>
<dbReference type="EMBL" id="JAFBIT010000001">
    <property type="protein sequence ID" value="MCF2651516.1"/>
    <property type="molecule type" value="Genomic_DNA"/>
</dbReference>
<keyword evidence="3 5" id="KW-1133">Transmembrane helix</keyword>
<keyword evidence="2 5" id="KW-0812">Transmembrane</keyword>
<feature type="transmembrane region" description="Helical" evidence="5">
    <location>
        <begin position="72"/>
        <end position="95"/>
    </location>
</feature>
<dbReference type="PANTHER" id="PTHR10846">
    <property type="entry name" value="SODIUM/POTASSIUM/CALCIUM EXCHANGER"/>
    <property type="match status" value="1"/>
</dbReference>
<feature type="domain" description="Sodium/calcium exchanger membrane region" evidence="6">
    <location>
        <begin position="8"/>
        <end position="154"/>
    </location>
</feature>
<feature type="transmembrane region" description="Helical" evidence="5">
    <location>
        <begin position="175"/>
        <end position="196"/>
    </location>
</feature>
<evidence type="ECO:0000313" key="7">
    <source>
        <dbReference type="EMBL" id="MCF2651516.1"/>
    </source>
</evidence>
<gene>
    <name evidence="7" type="ORF">JQM67_02695</name>
</gene>
<feature type="transmembrane region" description="Helical" evidence="5">
    <location>
        <begin position="244"/>
        <end position="266"/>
    </location>
</feature>
<protein>
    <recommendedName>
        <fullName evidence="6">Sodium/calcium exchanger membrane region domain-containing protein</fullName>
    </recommendedName>
</protein>
<accession>A0ABS9CK62</accession>
<dbReference type="Proteomes" id="UP001299220">
    <property type="component" value="Unassembled WGS sequence"/>
</dbReference>
<dbReference type="InterPro" id="IPR044880">
    <property type="entry name" value="NCX_ion-bd_dom_sf"/>
</dbReference>
<feature type="domain" description="Sodium/calcium exchanger membrane region" evidence="6">
    <location>
        <begin position="177"/>
        <end position="328"/>
    </location>
</feature>
<comment type="caution">
    <text evidence="7">The sequence shown here is derived from an EMBL/GenBank/DDBJ whole genome shotgun (WGS) entry which is preliminary data.</text>
</comment>
<feature type="transmembrane region" description="Helical" evidence="5">
    <location>
        <begin position="306"/>
        <end position="327"/>
    </location>
</feature>
<feature type="transmembrane region" description="Helical" evidence="5">
    <location>
        <begin position="135"/>
        <end position="155"/>
    </location>
</feature>
<evidence type="ECO:0000256" key="4">
    <source>
        <dbReference type="ARBA" id="ARBA00023136"/>
    </source>
</evidence>
<evidence type="ECO:0000256" key="1">
    <source>
        <dbReference type="ARBA" id="ARBA00004141"/>
    </source>
</evidence>
<dbReference type="PANTHER" id="PTHR10846:SF8">
    <property type="entry name" value="INNER MEMBRANE PROTEIN YRBG"/>
    <property type="match status" value="1"/>
</dbReference>
<evidence type="ECO:0000313" key="8">
    <source>
        <dbReference type="Proteomes" id="UP001299220"/>
    </source>
</evidence>
<evidence type="ECO:0000256" key="3">
    <source>
        <dbReference type="ARBA" id="ARBA00022989"/>
    </source>
</evidence>
<dbReference type="Gene3D" id="1.20.1420.30">
    <property type="entry name" value="NCX, central ion-binding region"/>
    <property type="match status" value="1"/>
</dbReference>
<proteinExistence type="predicted"/>
<evidence type="ECO:0000259" key="6">
    <source>
        <dbReference type="Pfam" id="PF01699"/>
    </source>
</evidence>
<dbReference type="InterPro" id="IPR004481">
    <property type="entry name" value="K/Na/Ca-exchanger"/>
</dbReference>
<keyword evidence="4 5" id="KW-0472">Membrane</keyword>
<name>A0ABS9CK62_9FIRM</name>
<feature type="transmembrane region" description="Helical" evidence="5">
    <location>
        <begin position="272"/>
        <end position="294"/>
    </location>
</feature>
<dbReference type="InterPro" id="IPR004837">
    <property type="entry name" value="NaCa_Exmemb"/>
</dbReference>
<feature type="transmembrane region" description="Helical" evidence="5">
    <location>
        <begin position="6"/>
        <end position="28"/>
    </location>
</feature>
<dbReference type="RefSeq" id="WP_235322529.1">
    <property type="nucleotide sequence ID" value="NZ_JAFBIT010000001.1"/>
</dbReference>
<evidence type="ECO:0000256" key="2">
    <source>
        <dbReference type="ARBA" id="ARBA00022692"/>
    </source>
</evidence>
<feature type="transmembrane region" description="Helical" evidence="5">
    <location>
        <begin position="107"/>
        <end position="129"/>
    </location>
</feature>